<keyword evidence="2" id="KW-1185">Reference proteome</keyword>
<organism evidence="1 2">
    <name type="scientific">Dendrothele bispora (strain CBS 962.96)</name>
    <dbReference type="NCBI Taxonomy" id="1314807"/>
    <lineage>
        <taxon>Eukaryota</taxon>
        <taxon>Fungi</taxon>
        <taxon>Dikarya</taxon>
        <taxon>Basidiomycota</taxon>
        <taxon>Agaricomycotina</taxon>
        <taxon>Agaricomycetes</taxon>
        <taxon>Agaricomycetidae</taxon>
        <taxon>Agaricales</taxon>
        <taxon>Agaricales incertae sedis</taxon>
        <taxon>Dendrothele</taxon>
    </lineage>
</organism>
<dbReference type="AlphaFoldDB" id="A0A4S8KX39"/>
<evidence type="ECO:0000313" key="2">
    <source>
        <dbReference type="Proteomes" id="UP000297245"/>
    </source>
</evidence>
<dbReference type="Proteomes" id="UP000297245">
    <property type="component" value="Unassembled WGS sequence"/>
</dbReference>
<dbReference type="EMBL" id="ML179907">
    <property type="protein sequence ID" value="THU80403.1"/>
    <property type="molecule type" value="Genomic_DNA"/>
</dbReference>
<protein>
    <submittedName>
        <fullName evidence="1">Uncharacterized protein</fullName>
    </submittedName>
</protein>
<accession>A0A4S8KX39</accession>
<proteinExistence type="predicted"/>
<reference evidence="1 2" key="1">
    <citation type="journal article" date="2019" name="Nat. Ecol. Evol.">
        <title>Megaphylogeny resolves global patterns of mushroom evolution.</title>
        <authorList>
            <person name="Varga T."/>
            <person name="Krizsan K."/>
            <person name="Foldi C."/>
            <person name="Dima B."/>
            <person name="Sanchez-Garcia M."/>
            <person name="Sanchez-Ramirez S."/>
            <person name="Szollosi G.J."/>
            <person name="Szarkandi J.G."/>
            <person name="Papp V."/>
            <person name="Albert L."/>
            <person name="Andreopoulos W."/>
            <person name="Angelini C."/>
            <person name="Antonin V."/>
            <person name="Barry K.W."/>
            <person name="Bougher N.L."/>
            <person name="Buchanan P."/>
            <person name="Buyck B."/>
            <person name="Bense V."/>
            <person name="Catcheside P."/>
            <person name="Chovatia M."/>
            <person name="Cooper J."/>
            <person name="Damon W."/>
            <person name="Desjardin D."/>
            <person name="Finy P."/>
            <person name="Geml J."/>
            <person name="Haridas S."/>
            <person name="Hughes K."/>
            <person name="Justo A."/>
            <person name="Karasinski D."/>
            <person name="Kautmanova I."/>
            <person name="Kiss B."/>
            <person name="Kocsube S."/>
            <person name="Kotiranta H."/>
            <person name="LaButti K.M."/>
            <person name="Lechner B.E."/>
            <person name="Liimatainen K."/>
            <person name="Lipzen A."/>
            <person name="Lukacs Z."/>
            <person name="Mihaltcheva S."/>
            <person name="Morgado L.N."/>
            <person name="Niskanen T."/>
            <person name="Noordeloos M.E."/>
            <person name="Ohm R.A."/>
            <person name="Ortiz-Santana B."/>
            <person name="Ovrebo C."/>
            <person name="Racz N."/>
            <person name="Riley R."/>
            <person name="Savchenko A."/>
            <person name="Shiryaev A."/>
            <person name="Soop K."/>
            <person name="Spirin V."/>
            <person name="Szebenyi C."/>
            <person name="Tomsovsky M."/>
            <person name="Tulloss R.E."/>
            <person name="Uehling J."/>
            <person name="Grigoriev I.V."/>
            <person name="Vagvolgyi C."/>
            <person name="Papp T."/>
            <person name="Martin F.M."/>
            <person name="Miettinen O."/>
            <person name="Hibbett D.S."/>
            <person name="Nagy L.G."/>
        </authorList>
    </citation>
    <scope>NUCLEOTIDE SEQUENCE [LARGE SCALE GENOMIC DNA]</scope>
    <source>
        <strain evidence="1 2">CBS 962.96</strain>
    </source>
</reference>
<gene>
    <name evidence="1" type="ORF">K435DRAFT_874402</name>
</gene>
<sequence>MFTSSSAVFSSAAAACRPKPSTHLFTHFNYHHFHQITRSNINCLSKSLLSSPPHLGRTADVSRNLFRRVTSSSTHFSKHSFLHHTKFYSSMDHIATILETPTSITPPATPLTLPAISPLPPLPSSRCTLQFRSTSHISQYHYHGIRDGSDQVMSSPQSIVATPNVANAHQRSHFDGPFSGKIAVIAEIVDHNHAVIDSSPDFLQGQHLTQNVYMSWDCVLVLLK</sequence>
<name>A0A4S8KX39_DENBC</name>
<evidence type="ECO:0000313" key="1">
    <source>
        <dbReference type="EMBL" id="THU80403.1"/>
    </source>
</evidence>